<dbReference type="InterPro" id="IPR001841">
    <property type="entry name" value="Znf_RING"/>
</dbReference>
<evidence type="ECO:0000256" key="5">
    <source>
        <dbReference type="PROSITE-ProRule" id="PRU00024"/>
    </source>
</evidence>
<evidence type="ECO:0000256" key="1">
    <source>
        <dbReference type="ARBA" id="ARBA00008518"/>
    </source>
</evidence>
<sequence>MAPLWEDGRGEGVCPICQELPKGAVSTDCGHLFCRGCLAQHVAKASASRVLCCPLCRKPCSEGVLGAAHLCPRHQKKVSYFCEESRRLLCAQCLGSPEHQGHRELAIESAVSHYKERLGRRSRRLRRDLRELRRLRAQQEEQPRAGQQQDTLVEQRPDPPGDTPAARIPDISRAIAQLSSLVSALEKTIQGLGVDTLKEASELLDRSAPQKLEALYLQVEKRAQTSIPPPSAAPACSFPGHLVPDSPPPPGSPSLRGGPVYPHPPSPERDPLCSSPRLGPDA</sequence>
<dbReference type="Gene3D" id="3.30.160.60">
    <property type="entry name" value="Classic Zinc Finger"/>
    <property type="match status" value="1"/>
</dbReference>
<dbReference type="GeneID" id="103681982"/>
<dbReference type="Proteomes" id="UP000261680">
    <property type="component" value="Unplaced"/>
</dbReference>
<keyword evidence="3 5" id="KW-0863">Zinc-finger</keyword>
<keyword evidence="4" id="KW-0862">Zinc</keyword>
<feature type="domain" description="RING-type" evidence="7">
    <location>
        <begin position="14"/>
        <end position="57"/>
    </location>
</feature>
<comment type="similarity">
    <text evidence="1">Belongs to the TRIM/RBCC family.</text>
</comment>
<dbReference type="PROSITE" id="PS50119">
    <property type="entry name" value="ZF_BBOX"/>
    <property type="match status" value="1"/>
</dbReference>
<accession>A0A8M1H1X9</accession>
<dbReference type="Pfam" id="PF00643">
    <property type="entry name" value="zf-B_box"/>
    <property type="match status" value="1"/>
</dbReference>
<dbReference type="Gene3D" id="3.30.40.10">
    <property type="entry name" value="Zinc/RING finger domain, C3HC4 (zinc finger)"/>
    <property type="match status" value="1"/>
</dbReference>
<feature type="region of interest" description="Disordered" evidence="6">
    <location>
        <begin position="226"/>
        <end position="282"/>
    </location>
</feature>
<evidence type="ECO:0000259" key="8">
    <source>
        <dbReference type="PROSITE" id="PS50119"/>
    </source>
</evidence>
<dbReference type="SMART" id="SM00184">
    <property type="entry name" value="RING"/>
    <property type="match status" value="1"/>
</dbReference>
<keyword evidence="2" id="KW-0479">Metal-binding</keyword>
<evidence type="ECO:0000256" key="6">
    <source>
        <dbReference type="SAM" id="MobiDB-lite"/>
    </source>
</evidence>
<proteinExistence type="inferred from homology"/>
<dbReference type="InterPro" id="IPR013083">
    <property type="entry name" value="Znf_RING/FYVE/PHD"/>
</dbReference>
<protein>
    <submittedName>
        <fullName evidence="10">E3 ubiquitin ligase TRIM40</fullName>
    </submittedName>
</protein>
<gene>
    <name evidence="10" type="primary">TRIM40</name>
</gene>
<dbReference type="CTD" id="135644"/>
<feature type="domain" description="B box-type" evidence="8">
    <location>
        <begin position="66"/>
        <end position="107"/>
    </location>
</feature>
<dbReference type="PROSITE" id="PS00518">
    <property type="entry name" value="ZF_RING_1"/>
    <property type="match status" value="1"/>
</dbReference>
<feature type="region of interest" description="Disordered" evidence="6">
    <location>
        <begin position="135"/>
        <end position="167"/>
    </location>
</feature>
<dbReference type="AlphaFoldDB" id="A0A8M1H1X9"/>
<dbReference type="PANTHER" id="PTHR24103">
    <property type="entry name" value="E3 UBIQUITIN-PROTEIN LIGASE TRIM"/>
    <property type="match status" value="1"/>
</dbReference>
<dbReference type="InterPro" id="IPR000315">
    <property type="entry name" value="Znf_B-box"/>
</dbReference>
<dbReference type="OrthoDB" id="654191at2759"/>
<organism evidence="9 10">
    <name type="scientific">Ursus maritimus</name>
    <name type="common">Polar bear</name>
    <name type="synonym">Thalarctos maritimus</name>
    <dbReference type="NCBI Taxonomy" id="29073"/>
    <lineage>
        <taxon>Eukaryota</taxon>
        <taxon>Metazoa</taxon>
        <taxon>Chordata</taxon>
        <taxon>Craniata</taxon>
        <taxon>Vertebrata</taxon>
        <taxon>Euteleostomi</taxon>
        <taxon>Mammalia</taxon>
        <taxon>Eutheria</taxon>
        <taxon>Laurasiatheria</taxon>
        <taxon>Carnivora</taxon>
        <taxon>Caniformia</taxon>
        <taxon>Ursidae</taxon>
        <taxon>Ursus</taxon>
    </lineage>
</organism>
<dbReference type="GO" id="GO:0008270">
    <property type="term" value="F:zinc ion binding"/>
    <property type="evidence" value="ECO:0007669"/>
    <property type="project" value="UniProtKB-KW"/>
</dbReference>
<evidence type="ECO:0000256" key="4">
    <source>
        <dbReference type="ARBA" id="ARBA00022833"/>
    </source>
</evidence>
<evidence type="ECO:0000256" key="2">
    <source>
        <dbReference type="ARBA" id="ARBA00022723"/>
    </source>
</evidence>
<dbReference type="PROSITE" id="PS50089">
    <property type="entry name" value="ZF_RING_2"/>
    <property type="match status" value="1"/>
</dbReference>
<dbReference type="KEGG" id="umr:103681982"/>
<dbReference type="InterPro" id="IPR018957">
    <property type="entry name" value="Znf_C3HC4_RING-type"/>
</dbReference>
<dbReference type="RefSeq" id="XP_040501142.1">
    <property type="nucleotide sequence ID" value="XM_040645208.1"/>
</dbReference>
<evidence type="ECO:0000313" key="10">
    <source>
        <dbReference type="RefSeq" id="XP_040501142.1"/>
    </source>
</evidence>
<keyword evidence="9" id="KW-1185">Reference proteome</keyword>
<evidence type="ECO:0000259" key="7">
    <source>
        <dbReference type="PROSITE" id="PS50089"/>
    </source>
</evidence>
<reference evidence="10" key="1">
    <citation type="submission" date="2025-08" db="UniProtKB">
        <authorList>
            <consortium name="RefSeq"/>
        </authorList>
    </citation>
    <scope>IDENTIFICATION</scope>
    <source>
        <tissue evidence="10">Whole blood</tissue>
    </source>
</reference>
<dbReference type="InterPro" id="IPR017907">
    <property type="entry name" value="Znf_RING_CS"/>
</dbReference>
<dbReference type="SMART" id="SM00336">
    <property type="entry name" value="BBOX"/>
    <property type="match status" value="1"/>
</dbReference>
<name>A0A8M1H1X9_URSMA</name>
<dbReference type="Pfam" id="PF00097">
    <property type="entry name" value="zf-C3HC4"/>
    <property type="match status" value="1"/>
</dbReference>
<dbReference type="SUPFAM" id="SSF57845">
    <property type="entry name" value="B-box zinc-binding domain"/>
    <property type="match status" value="1"/>
</dbReference>
<evidence type="ECO:0000256" key="3">
    <source>
        <dbReference type="ARBA" id="ARBA00022771"/>
    </source>
</evidence>
<evidence type="ECO:0000313" key="9">
    <source>
        <dbReference type="Proteomes" id="UP000261680"/>
    </source>
</evidence>
<dbReference type="InterPro" id="IPR050143">
    <property type="entry name" value="TRIM/RBCC"/>
</dbReference>
<dbReference type="SUPFAM" id="SSF57850">
    <property type="entry name" value="RING/U-box"/>
    <property type="match status" value="1"/>
</dbReference>